<dbReference type="SUPFAM" id="SSF49265">
    <property type="entry name" value="Fibronectin type III"/>
    <property type="match status" value="1"/>
</dbReference>
<feature type="domain" description="Fibronectin type-III" evidence="3">
    <location>
        <begin position="37"/>
        <end position="128"/>
    </location>
</feature>
<protein>
    <recommendedName>
        <fullName evidence="3">Fibronectin type-III domain-containing protein</fullName>
    </recommendedName>
</protein>
<evidence type="ECO:0000256" key="1">
    <source>
        <dbReference type="ARBA" id="ARBA00022737"/>
    </source>
</evidence>
<evidence type="ECO:0000256" key="2">
    <source>
        <dbReference type="SAM" id="MobiDB-lite"/>
    </source>
</evidence>
<gene>
    <name evidence="4" type="ORF">A2777_04645</name>
</gene>
<dbReference type="PROSITE" id="PS50853">
    <property type="entry name" value="FN3"/>
    <property type="match status" value="1"/>
</dbReference>
<accession>A0A1F5Z7J6</accession>
<dbReference type="InterPro" id="IPR036116">
    <property type="entry name" value="FN3_sf"/>
</dbReference>
<sequence length="331" mass="34871">MRKLFFGALTVLTLISLSTFRPQGVAASSCGGPYPPKPEGVQVMAGPGGGEATLYWEEVPYANRYAVVYGTAAGEYIYGATDIGGVQARSYTVKSLTPGAKYYFRLSASRDCTSSPFSEEVTTWAGSGPVTADYSGEVSTSSASSESTMPKAQIIQGSDLSAAGGPGAGQVTLRWNHKEDVDTYHLVYGNTAGDYLYGATNIGKITEFTVSALVPGRSYYFALVPVKGDRALYTGNPVRGQAGGAVGEVYTSSDNLLGANEEPVVMTEPEQGIGGAPVSEDGLIIGADRDADTDVQGVDDENYTYEEPADDPNTFNIPQEIENEGYVSPQD</sequence>
<evidence type="ECO:0000259" key="3">
    <source>
        <dbReference type="PROSITE" id="PS50853"/>
    </source>
</evidence>
<dbReference type="PANTHER" id="PTHR46708">
    <property type="entry name" value="TENASCIN"/>
    <property type="match status" value="1"/>
</dbReference>
<dbReference type="CDD" id="cd00063">
    <property type="entry name" value="FN3"/>
    <property type="match status" value="1"/>
</dbReference>
<feature type="compositionally biased region" description="Acidic residues" evidence="2">
    <location>
        <begin position="293"/>
        <end position="310"/>
    </location>
</feature>
<organism evidence="4 5">
    <name type="scientific">Candidatus Gottesmanbacteria bacterium RIFCSPHIGHO2_01_FULL_40_15</name>
    <dbReference type="NCBI Taxonomy" id="1798376"/>
    <lineage>
        <taxon>Bacteria</taxon>
        <taxon>Candidatus Gottesmaniibacteriota</taxon>
    </lineage>
</organism>
<proteinExistence type="predicted"/>
<dbReference type="Gene3D" id="2.60.40.10">
    <property type="entry name" value="Immunoglobulins"/>
    <property type="match status" value="2"/>
</dbReference>
<evidence type="ECO:0000313" key="5">
    <source>
        <dbReference type="Proteomes" id="UP000177354"/>
    </source>
</evidence>
<evidence type="ECO:0000313" key="4">
    <source>
        <dbReference type="EMBL" id="OGG08345.1"/>
    </source>
</evidence>
<comment type="caution">
    <text evidence="4">The sequence shown here is derived from an EMBL/GenBank/DDBJ whole genome shotgun (WGS) entry which is preliminary data.</text>
</comment>
<dbReference type="EMBL" id="MFJF01000003">
    <property type="protein sequence ID" value="OGG08345.1"/>
    <property type="molecule type" value="Genomic_DNA"/>
</dbReference>
<reference evidence="4 5" key="1">
    <citation type="journal article" date="2016" name="Nat. Commun.">
        <title>Thousands of microbial genomes shed light on interconnected biogeochemical processes in an aquifer system.</title>
        <authorList>
            <person name="Anantharaman K."/>
            <person name="Brown C.T."/>
            <person name="Hug L.A."/>
            <person name="Sharon I."/>
            <person name="Castelle C.J."/>
            <person name="Probst A.J."/>
            <person name="Thomas B.C."/>
            <person name="Singh A."/>
            <person name="Wilkins M.J."/>
            <person name="Karaoz U."/>
            <person name="Brodie E.L."/>
            <person name="Williams K.H."/>
            <person name="Hubbard S.S."/>
            <person name="Banfield J.F."/>
        </authorList>
    </citation>
    <scope>NUCLEOTIDE SEQUENCE [LARGE SCALE GENOMIC DNA]</scope>
</reference>
<dbReference type="InterPro" id="IPR003961">
    <property type="entry name" value="FN3_dom"/>
</dbReference>
<dbReference type="InterPro" id="IPR013783">
    <property type="entry name" value="Ig-like_fold"/>
</dbReference>
<dbReference type="Pfam" id="PF00041">
    <property type="entry name" value="fn3"/>
    <property type="match status" value="1"/>
</dbReference>
<dbReference type="InterPro" id="IPR050991">
    <property type="entry name" value="ECM_Regulatory_Proteins"/>
</dbReference>
<dbReference type="SMART" id="SM00060">
    <property type="entry name" value="FN3"/>
    <property type="match status" value="2"/>
</dbReference>
<name>A0A1F5Z7J6_9BACT</name>
<dbReference type="PANTHER" id="PTHR46708:SF2">
    <property type="entry name" value="FIBRONECTIN TYPE-III DOMAIN-CONTAINING PROTEIN"/>
    <property type="match status" value="1"/>
</dbReference>
<feature type="region of interest" description="Disordered" evidence="2">
    <location>
        <begin position="288"/>
        <end position="331"/>
    </location>
</feature>
<dbReference type="AlphaFoldDB" id="A0A1F5Z7J6"/>
<keyword evidence="1" id="KW-0677">Repeat</keyword>
<dbReference type="Proteomes" id="UP000177354">
    <property type="component" value="Unassembled WGS sequence"/>
</dbReference>